<keyword evidence="3" id="KW-1185">Reference proteome</keyword>
<name>A0A2T0JWL1_9ACTN</name>
<dbReference type="PROSITE" id="PS50887">
    <property type="entry name" value="GGDEF"/>
    <property type="match status" value="1"/>
</dbReference>
<protein>
    <submittedName>
        <fullName evidence="2">Diguanylate cyclase (GGDEF)-like protein</fullName>
    </submittedName>
</protein>
<feature type="domain" description="GGDEF" evidence="1">
    <location>
        <begin position="57"/>
        <end position="190"/>
    </location>
</feature>
<dbReference type="InterPro" id="IPR052155">
    <property type="entry name" value="Biofilm_reg_signaling"/>
</dbReference>
<dbReference type="InterPro" id="IPR043128">
    <property type="entry name" value="Rev_trsase/Diguanyl_cyclase"/>
</dbReference>
<dbReference type="SUPFAM" id="SSF55073">
    <property type="entry name" value="Nucleotide cyclase"/>
    <property type="match status" value="1"/>
</dbReference>
<dbReference type="RefSeq" id="WP_239166869.1">
    <property type="nucleotide sequence ID" value="NZ_BOMO01000159.1"/>
</dbReference>
<evidence type="ECO:0000313" key="2">
    <source>
        <dbReference type="EMBL" id="PRX12157.1"/>
    </source>
</evidence>
<organism evidence="2 3">
    <name type="scientific">Actinoplanes italicus</name>
    <dbReference type="NCBI Taxonomy" id="113567"/>
    <lineage>
        <taxon>Bacteria</taxon>
        <taxon>Bacillati</taxon>
        <taxon>Actinomycetota</taxon>
        <taxon>Actinomycetes</taxon>
        <taxon>Micromonosporales</taxon>
        <taxon>Micromonosporaceae</taxon>
        <taxon>Actinoplanes</taxon>
    </lineage>
</organism>
<sequence length="205" mass="21703">MHTAGRRRTPGIGRRLPLLAIAVAQLRKHDRLTGLGNRSRFRQVSHRAIDRGARTGRHMAVLMIGMNGFKEISDTLGHEAGDRLLVEFAGVLRRCVQGPGLPARLGGDEFAVVLPEIRNPGEAYETAGRIAASLGPVLIDGRLVTLAAGIGVAVAAPGTLTHDGIVHRAGLAMDKAKSLGPQTRWAIWQESLEPPAASGELADAA</sequence>
<dbReference type="AlphaFoldDB" id="A0A2T0JWL1"/>
<dbReference type="Pfam" id="PF00990">
    <property type="entry name" value="GGDEF"/>
    <property type="match status" value="1"/>
</dbReference>
<evidence type="ECO:0000313" key="3">
    <source>
        <dbReference type="Proteomes" id="UP000239415"/>
    </source>
</evidence>
<dbReference type="Gene3D" id="3.30.70.270">
    <property type="match status" value="1"/>
</dbReference>
<comment type="caution">
    <text evidence="2">The sequence shown here is derived from an EMBL/GenBank/DDBJ whole genome shotgun (WGS) entry which is preliminary data.</text>
</comment>
<dbReference type="Proteomes" id="UP000239415">
    <property type="component" value="Unassembled WGS sequence"/>
</dbReference>
<dbReference type="PANTHER" id="PTHR44757">
    <property type="entry name" value="DIGUANYLATE CYCLASE DGCP"/>
    <property type="match status" value="1"/>
</dbReference>
<dbReference type="InterPro" id="IPR000160">
    <property type="entry name" value="GGDEF_dom"/>
</dbReference>
<gene>
    <name evidence="2" type="ORF">CLV67_12914</name>
</gene>
<dbReference type="PANTHER" id="PTHR44757:SF2">
    <property type="entry name" value="BIOFILM ARCHITECTURE MAINTENANCE PROTEIN MBAA"/>
    <property type="match status" value="1"/>
</dbReference>
<dbReference type="CDD" id="cd01949">
    <property type="entry name" value="GGDEF"/>
    <property type="match status" value="1"/>
</dbReference>
<accession>A0A2T0JWL1</accession>
<proteinExistence type="predicted"/>
<dbReference type="NCBIfam" id="TIGR00254">
    <property type="entry name" value="GGDEF"/>
    <property type="match status" value="1"/>
</dbReference>
<reference evidence="2 3" key="1">
    <citation type="submission" date="2018-03" db="EMBL/GenBank/DDBJ databases">
        <title>Genomic Encyclopedia of Archaeal and Bacterial Type Strains, Phase II (KMG-II): from individual species to whole genera.</title>
        <authorList>
            <person name="Goeker M."/>
        </authorList>
    </citation>
    <scope>NUCLEOTIDE SEQUENCE [LARGE SCALE GENOMIC DNA]</scope>
    <source>
        <strain evidence="2 3">DSM 43146</strain>
    </source>
</reference>
<evidence type="ECO:0000259" key="1">
    <source>
        <dbReference type="PROSITE" id="PS50887"/>
    </source>
</evidence>
<dbReference type="EMBL" id="PVMZ01000029">
    <property type="protein sequence ID" value="PRX12157.1"/>
    <property type="molecule type" value="Genomic_DNA"/>
</dbReference>
<dbReference type="InterPro" id="IPR029787">
    <property type="entry name" value="Nucleotide_cyclase"/>
</dbReference>
<dbReference type="SMART" id="SM00267">
    <property type="entry name" value="GGDEF"/>
    <property type="match status" value="1"/>
</dbReference>